<dbReference type="PANTHER" id="PTHR42879:SF2">
    <property type="entry name" value="3-OXOACYL-[ACYL-CARRIER-PROTEIN] REDUCTASE FABG"/>
    <property type="match status" value="1"/>
</dbReference>
<dbReference type="PRINTS" id="PR00080">
    <property type="entry name" value="SDRFAMILY"/>
</dbReference>
<dbReference type="FunFam" id="3.40.50.720:FF:000084">
    <property type="entry name" value="Short-chain dehydrogenase reductase"/>
    <property type="match status" value="1"/>
</dbReference>
<dbReference type="InterPro" id="IPR002347">
    <property type="entry name" value="SDR_fam"/>
</dbReference>
<dbReference type="InterPro" id="IPR036291">
    <property type="entry name" value="NAD(P)-bd_dom_sf"/>
</dbReference>
<accession>A0A380TEY8</accession>
<gene>
    <name evidence="2" type="ORF">DF3PB_300009</name>
</gene>
<dbReference type="GO" id="GO:0032787">
    <property type="term" value="P:monocarboxylic acid metabolic process"/>
    <property type="evidence" value="ECO:0007669"/>
    <property type="project" value="UniProtKB-ARBA"/>
</dbReference>
<dbReference type="InterPro" id="IPR050259">
    <property type="entry name" value="SDR"/>
</dbReference>
<comment type="similarity">
    <text evidence="1">Belongs to the short-chain dehydrogenases/reductases (SDR) family.</text>
</comment>
<dbReference type="EMBL" id="UIDG01000224">
    <property type="protein sequence ID" value="SUS06597.1"/>
    <property type="molecule type" value="Genomic_DNA"/>
</dbReference>
<name>A0A380TEY8_9ZZZZ</name>
<dbReference type="AlphaFoldDB" id="A0A380TEY8"/>
<dbReference type="GO" id="GO:0047936">
    <property type="term" value="F:glucose 1-dehydrogenase [NAD(P)+] activity"/>
    <property type="evidence" value="ECO:0007669"/>
    <property type="project" value="UniProtKB-EC"/>
</dbReference>
<evidence type="ECO:0000313" key="2">
    <source>
        <dbReference type="EMBL" id="SUS06597.1"/>
    </source>
</evidence>
<dbReference type="SUPFAM" id="SSF51735">
    <property type="entry name" value="NAD(P)-binding Rossmann-fold domains"/>
    <property type="match status" value="1"/>
</dbReference>
<dbReference type="EC" id="1.1.1.47" evidence="2"/>
<dbReference type="InterPro" id="IPR020904">
    <property type="entry name" value="Sc_DH/Rdtase_CS"/>
</dbReference>
<dbReference type="Pfam" id="PF13561">
    <property type="entry name" value="adh_short_C2"/>
    <property type="match status" value="1"/>
</dbReference>
<evidence type="ECO:0000256" key="1">
    <source>
        <dbReference type="ARBA" id="ARBA00006484"/>
    </source>
</evidence>
<reference evidence="2" key="1">
    <citation type="submission" date="2018-07" db="EMBL/GenBank/DDBJ databases">
        <authorList>
            <person name="Quirk P.G."/>
            <person name="Krulwich T.A."/>
        </authorList>
    </citation>
    <scope>NUCLEOTIDE SEQUENCE</scope>
</reference>
<keyword evidence="2" id="KW-0560">Oxidoreductase</keyword>
<dbReference type="PANTHER" id="PTHR42879">
    <property type="entry name" value="3-OXOACYL-(ACYL-CARRIER-PROTEIN) REDUCTASE"/>
    <property type="match status" value="1"/>
</dbReference>
<dbReference type="Gene3D" id="3.40.50.720">
    <property type="entry name" value="NAD(P)-binding Rossmann-like Domain"/>
    <property type="match status" value="1"/>
</dbReference>
<dbReference type="PRINTS" id="PR00081">
    <property type="entry name" value="GDHRDH"/>
</dbReference>
<organism evidence="2">
    <name type="scientific">metagenome</name>
    <dbReference type="NCBI Taxonomy" id="256318"/>
    <lineage>
        <taxon>unclassified sequences</taxon>
        <taxon>metagenomes</taxon>
    </lineage>
</organism>
<dbReference type="NCBIfam" id="NF005559">
    <property type="entry name" value="PRK07231.1"/>
    <property type="match status" value="1"/>
</dbReference>
<sequence length="289" mass="31117">MDTPFPPVHDETLPPVVMPFCPIEQKLKGQKALVTGASSGIGKGIAIGLGHAGADVVVNYIKDEAEAEAIVAEVKRCGANAYAHRADVSNEDHVRGMFARMFEEFGTIDILINNAGLQKDAAFHEMTLAQWNLVLSVNLTGQFLCAREAVREFRRRGVVPSVSCAAGKIICVSSVHDIIPWAGHVNYAASKGGVAMMMKSIAQEVAPYRVRVNSICPGAVRTPINVEAWSTPEAYSDLMRLVPYKRIGEVDDIARAAVWLASDESDYITGASMYVDGGMTLYPGFETGG</sequence>
<dbReference type="CDD" id="cd05358">
    <property type="entry name" value="GlcDH_SDR_c"/>
    <property type="match status" value="1"/>
</dbReference>
<protein>
    <submittedName>
        <fullName evidence="2">Glucose 1-dehydrogenase</fullName>
        <ecNumber evidence="2">1.1.1.47</ecNumber>
    </submittedName>
</protein>
<proteinExistence type="inferred from homology"/>
<dbReference type="PROSITE" id="PS00061">
    <property type="entry name" value="ADH_SHORT"/>
    <property type="match status" value="1"/>
</dbReference>